<proteinExistence type="predicted"/>
<gene>
    <name evidence="1" type="ORF">XFF6991_150274</name>
</gene>
<dbReference type="AlphaFoldDB" id="A0A7Z7NFB7"/>
<name>A0A7Z7NFB7_XANCH</name>
<evidence type="ECO:0000313" key="2">
    <source>
        <dbReference type="Proteomes" id="UP000234345"/>
    </source>
</evidence>
<reference evidence="1 2" key="1">
    <citation type="submission" date="2017-10" db="EMBL/GenBank/DDBJ databases">
        <authorList>
            <person name="Regsiter A."/>
            <person name="William W."/>
        </authorList>
    </citation>
    <scope>NUCLEOTIDE SEQUENCE [LARGE SCALE GENOMIC DNA]</scope>
    <source>
        <strain evidence="1 2">CFBP6991</strain>
    </source>
</reference>
<dbReference type="EMBL" id="OCZC01000043">
    <property type="protein sequence ID" value="SOO22513.1"/>
    <property type="molecule type" value="Genomic_DNA"/>
</dbReference>
<sequence length="108" mass="11756">MTAERAYPIQQDPLVAELAAMVEAVASIAPETQDDTLRRLAESEARCEALWQRLNDANCMAINIAAALNLLSAEGSIGREEIPNYVTGTIWLCQGAMNKLAEHLQDSV</sequence>
<accession>A0A7Z7NFB7</accession>
<protein>
    <submittedName>
        <fullName evidence="1">Uncharacterized protein</fullName>
    </submittedName>
</protein>
<dbReference type="Proteomes" id="UP000234345">
    <property type="component" value="Unassembled WGS sequence"/>
</dbReference>
<comment type="caution">
    <text evidence="1">The sequence shown here is derived from an EMBL/GenBank/DDBJ whole genome shotgun (WGS) entry which is preliminary data.</text>
</comment>
<organism evidence="1 2">
    <name type="scientific">Xanthomonas campestris pv. phaseoli</name>
    <dbReference type="NCBI Taxonomy" id="317013"/>
    <lineage>
        <taxon>Bacteria</taxon>
        <taxon>Pseudomonadati</taxon>
        <taxon>Pseudomonadota</taxon>
        <taxon>Gammaproteobacteria</taxon>
        <taxon>Lysobacterales</taxon>
        <taxon>Lysobacteraceae</taxon>
        <taxon>Xanthomonas</taxon>
    </lineage>
</organism>
<dbReference type="RefSeq" id="WP_099802400.1">
    <property type="nucleotide sequence ID" value="NZ_OCZC01000043.1"/>
</dbReference>
<evidence type="ECO:0000313" key="1">
    <source>
        <dbReference type="EMBL" id="SOO22513.1"/>
    </source>
</evidence>